<evidence type="ECO:0000256" key="5">
    <source>
        <dbReference type="ARBA" id="ARBA00022827"/>
    </source>
</evidence>
<organism evidence="11 12">
    <name type="scientific">Plectus sambesii</name>
    <dbReference type="NCBI Taxonomy" id="2011161"/>
    <lineage>
        <taxon>Eukaryota</taxon>
        <taxon>Metazoa</taxon>
        <taxon>Ecdysozoa</taxon>
        <taxon>Nematoda</taxon>
        <taxon>Chromadorea</taxon>
        <taxon>Plectida</taxon>
        <taxon>Plectina</taxon>
        <taxon>Plectoidea</taxon>
        <taxon>Plectidae</taxon>
        <taxon>Plectus</taxon>
    </lineage>
</organism>
<comment type="subcellular location">
    <subcellularLocation>
        <location evidence="2">Peroxisome</location>
    </subcellularLocation>
</comment>
<evidence type="ECO:0000256" key="2">
    <source>
        <dbReference type="ARBA" id="ARBA00004275"/>
    </source>
</evidence>
<dbReference type="Gene3D" id="1.10.540.10">
    <property type="entry name" value="Acyl-CoA dehydrogenase/oxidase, N-terminal domain"/>
    <property type="match status" value="1"/>
</dbReference>
<dbReference type="PANTHER" id="PTHR10909:SF351">
    <property type="entry name" value="ACYL-COENZYME A OXIDASE"/>
    <property type="match status" value="1"/>
</dbReference>
<dbReference type="InterPro" id="IPR009100">
    <property type="entry name" value="AcylCoA_DH/oxidase_NM_dom_sf"/>
</dbReference>
<comment type="similarity">
    <text evidence="3">Belongs to the acyl-CoA oxidase family.</text>
</comment>
<evidence type="ECO:0000256" key="3">
    <source>
        <dbReference type="ARBA" id="ARBA00006288"/>
    </source>
</evidence>
<dbReference type="WBParaSite" id="PSAMB.scaffold5661size11166.g27055.t1">
    <property type="protein sequence ID" value="PSAMB.scaffold5661size11166.g27055.t1"/>
    <property type="gene ID" value="PSAMB.scaffold5661size11166.g27055"/>
</dbReference>
<dbReference type="AlphaFoldDB" id="A0A914WXU4"/>
<dbReference type="GO" id="GO:0005777">
    <property type="term" value="C:peroxisome"/>
    <property type="evidence" value="ECO:0007669"/>
    <property type="project" value="UniProtKB-SubCell"/>
</dbReference>
<evidence type="ECO:0000259" key="10">
    <source>
        <dbReference type="Pfam" id="PF14749"/>
    </source>
</evidence>
<evidence type="ECO:0000313" key="12">
    <source>
        <dbReference type="WBParaSite" id="PSAMB.scaffold5661size11166.g27055.t1"/>
    </source>
</evidence>
<name>A0A914WXU4_9BILA</name>
<evidence type="ECO:0000256" key="9">
    <source>
        <dbReference type="ARBA" id="ARBA00023140"/>
    </source>
</evidence>
<dbReference type="Gene3D" id="2.40.110.10">
    <property type="entry name" value="Butyryl-CoA Dehydrogenase, subunit A, domain 2"/>
    <property type="match status" value="1"/>
</dbReference>
<dbReference type="FunFam" id="2.40.110.10:FF:000003">
    <property type="entry name" value="Acyl-coenzyme A oxidase"/>
    <property type="match status" value="1"/>
</dbReference>
<evidence type="ECO:0000256" key="1">
    <source>
        <dbReference type="ARBA" id="ARBA00001974"/>
    </source>
</evidence>
<dbReference type="GO" id="GO:0071949">
    <property type="term" value="F:FAD binding"/>
    <property type="evidence" value="ECO:0007669"/>
    <property type="project" value="InterPro"/>
</dbReference>
<dbReference type="GO" id="GO:0005504">
    <property type="term" value="F:fatty acid binding"/>
    <property type="evidence" value="ECO:0007669"/>
    <property type="project" value="TreeGrafter"/>
</dbReference>
<dbReference type="PANTHER" id="PTHR10909">
    <property type="entry name" value="ELECTRON TRANSPORT OXIDOREDUCTASE"/>
    <property type="match status" value="1"/>
</dbReference>
<evidence type="ECO:0000256" key="7">
    <source>
        <dbReference type="ARBA" id="ARBA00023002"/>
    </source>
</evidence>
<evidence type="ECO:0000313" key="11">
    <source>
        <dbReference type="Proteomes" id="UP000887566"/>
    </source>
</evidence>
<dbReference type="InterPro" id="IPR046373">
    <property type="entry name" value="Acyl-CoA_Oxase/DH_mid-dom_sf"/>
</dbReference>
<dbReference type="Pfam" id="PF14749">
    <property type="entry name" value="Acyl-CoA_ox_N"/>
    <property type="match status" value="1"/>
</dbReference>
<reference evidence="12" key="1">
    <citation type="submission" date="2022-11" db="UniProtKB">
        <authorList>
            <consortium name="WormBaseParasite"/>
        </authorList>
    </citation>
    <scope>IDENTIFICATION</scope>
</reference>
<dbReference type="InterPro" id="IPR012258">
    <property type="entry name" value="Acyl-CoA_oxidase"/>
</dbReference>
<keyword evidence="6" id="KW-0276">Fatty acid metabolism</keyword>
<dbReference type="InterPro" id="IPR037069">
    <property type="entry name" value="AcylCoA_DH/ox_N_sf"/>
</dbReference>
<keyword evidence="8" id="KW-0443">Lipid metabolism</keyword>
<feature type="domain" description="Acyl-coenzyme A oxidase N-terminal" evidence="10">
    <location>
        <begin position="25"/>
        <end position="142"/>
    </location>
</feature>
<dbReference type="Proteomes" id="UP000887566">
    <property type="component" value="Unplaced"/>
</dbReference>
<dbReference type="GO" id="GO:0003997">
    <property type="term" value="F:acyl-CoA oxidase activity"/>
    <property type="evidence" value="ECO:0007669"/>
    <property type="project" value="InterPro"/>
</dbReference>
<dbReference type="FunFam" id="1.10.540.10:FF:000006">
    <property type="entry name" value="Acyl-coenzyme A oxidase"/>
    <property type="match status" value="1"/>
</dbReference>
<dbReference type="InterPro" id="IPR029320">
    <property type="entry name" value="Acyl-CoA_ox_N"/>
</dbReference>
<dbReference type="SUPFAM" id="SSF56645">
    <property type="entry name" value="Acyl-CoA dehydrogenase NM domain-like"/>
    <property type="match status" value="1"/>
</dbReference>
<evidence type="ECO:0000256" key="8">
    <source>
        <dbReference type="ARBA" id="ARBA00023098"/>
    </source>
</evidence>
<evidence type="ECO:0000256" key="4">
    <source>
        <dbReference type="ARBA" id="ARBA00022630"/>
    </source>
</evidence>
<dbReference type="GO" id="GO:0033540">
    <property type="term" value="P:fatty acid beta-oxidation using acyl-CoA oxidase"/>
    <property type="evidence" value="ECO:0007669"/>
    <property type="project" value="TreeGrafter"/>
</dbReference>
<keyword evidence="7" id="KW-0560">Oxidoreductase</keyword>
<keyword evidence="9" id="KW-0576">Peroxisome</keyword>
<evidence type="ECO:0000256" key="6">
    <source>
        <dbReference type="ARBA" id="ARBA00022832"/>
    </source>
</evidence>
<proteinExistence type="inferred from homology"/>
<comment type="cofactor">
    <cofactor evidence="1">
        <name>FAD</name>
        <dbReference type="ChEBI" id="CHEBI:57692"/>
    </cofactor>
</comment>
<dbReference type="GO" id="GO:0055088">
    <property type="term" value="P:lipid homeostasis"/>
    <property type="evidence" value="ECO:0007669"/>
    <property type="project" value="TreeGrafter"/>
</dbReference>
<accession>A0A914WXU4</accession>
<keyword evidence="4" id="KW-0285">Flavoprotein</keyword>
<keyword evidence="5" id="KW-0274">FAD</keyword>
<sequence>MANLIEAGDNPDLTEERRKATFCVRGLASFLYGGDEKIARRDAITKFVEETPELQDPRPVEFMTRQERIENAARKVVSMTNHADQIDASDIGEAAYYQNLVMARDAHPLALHYVMFLPTLQGQASDEQQEKWLPLAATRAIIGTYAQTELGHGTNLRKLETTATYDPKTQEFVMHSPTVTATKWWPGCLGKSSNYAIVVAQLWTLGKCYGPHPFMVQLRDLQTHQPLPGITVGDIGPKLAYNSNDNGFLSFDHVR</sequence>
<protein>
    <submittedName>
        <fullName evidence="12">Acyl-coenzyme A oxidase N-terminal domain-containing protein</fullName>
    </submittedName>
</protein>
<keyword evidence="11" id="KW-1185">Reference proteome</keyword>